<evidence type="ECO:0000313" key="1">
    <source>
        <dbReference type="EMBL" id="CDF33355.1"/>
    </source>
</evidence>
<name>R7Q7B0_CHOCR</name>
<evidence type="ECO:0000313" key="2">
    <source>
        <dbReference type="Proteomes" id="UP000012073"/>
    </source>
</evidence>
<dbReference type="Gramene" id="CDF33355">
    <property type="protein sequence ID" value="CDF33355"/>
    <property type="gene ID" value="CHC_T00001943001"/>
</dbReference>
<dbReference type="EMBL" id="HG001642">
    <property type="protein sequence ID" value="CDF33355.1"/>
    <property type="molecule type" value="Genomic_DNA"/>
</dbReference>
<dbReference type="AlphaFoldDB" id="R7Q7B0"/>
<organism evidence="1 2">
    <name type="scientific">Chondrus crispus</name>
    <name type="common">Carrageen Irish moss</name>
    <name type="synonym">Polymorpha crispa</name>
    <dbReference type="NCBI Taxonomy" id="2769"/>
    <lineage>
        <taxon>Eukaryota</taxon>
        <taxon>Rhodophyta</taxon>
        <taxon>Florideophyceae</taxon>
        <taxon>Rhodymeniophycidae</taxon>
        <taxon>Gigartinales</taxon>
        <taxon>Gigartinaceae</taxon>
        <taxon>Chondrus</taxon>
    </lineage>
</organism>
<keyword evidence="2" id="KW-1185">Reference proteome</keyword>
<dbReference type="KEGG" id="ccp:CHC_T00001943001"/>
<reference evidence="2" key="1">
    <citation type="journal article" date="2013" name="Proc. Natl. Acad. Sci. U.S.A.">
        <title>Genome structure and metabolic features in the red seaweed Chondrus crispus shed light on evolution of the Archaeplastida.</title>
        <authorList>
            <person name="Collen J."/>
            <person name="Porcel B."/>
            <person name="Carre W."/>
            <person name="Ball S.G."/>
            <person name="Chaparro C."/>
            <person name="Tonon T."/>
            <person name="Barbeyron T."/>
            <person name="Michel G."/>
            <person name="Noel B."/>
            <person name="Valentin K."/>
            <person name="Elias M."/>
            <person name="Artiguenave F."/>
            <person name="Arun A."/>
            <person name="Aury J.M."/>
            <person name="Barbosa-Neto J.F."/>
            <person name="Bothwell J.H."/>
            <person name="Bouget F.Y."/>
            <person name="Brillet L."/>
            <person name="Cabello-Hurtado F."/>
            <person name="Capella-Gutierrez S."/>
            <person name="Charrier B."/>
            <person name="Cladiere L."/>
            <person name="Cock J.M."/>
            <person name="Coelho S.M."/>
            <person name="Colleoni C."/>
            <person name="Czjzek M."/>
            <person name="Da Silva C."/>
            <person name="Delage L."/>
            <person name="Denoeud F."/>
            <person name="Deschamps P."/>
            <person name="Dittami S.M."/>
            <person name="Gabaldon T."/>
            <person name="Gachon C.M."/>
            <person name="Groisillier A."/>
            <person name="Herve C."/>
            <person name="Jabbari K."/>
            <person name="Katinka M."/>
            <person name="Kloareg B."/>
            <person name="Kowalczyk N."/>
            <person name="Labadie K."/>
            <person name="Leblanc C."/>
            <person name="Lopez P.J."/>
            <person name="McLachlan D.H."/>
            <person name="Meslet-Cladiere L."/>
            <person name="Moustafa A."/>
            <person name="Nehr Z."/>
            <person name="Nyvall Collen P."/>
            <person name="Panaud O."/>
            <person name="Partensky F."/>
            <person name="Poulain J."/>
            <person name="Rensing S.A."/>
            <person name="Rousvoal S."/>
            <person name="Samson G."/>
            <person name="Symeonidi A."/>
            <person name="Weissenbach J."/>
            <person name="Zambounis A."/>
            <person name="Wincker P."/>
            <person name="Boyen C."/>
        </authorList>
    </citation>
    <scope>NUCLEOTIDE SEQUENCE [LARGE SCALE GENOMIC DNA]</scope>
    <source>
        <strain evidence="2">cv. Stackhouse</strain>
    </source>
</reference>
<sequence>MSFLSVVGYRCGDRNHDSTCDVNIAWPHAMGL</sequence>
<dbReference type="GeneID" id="17320900"/>
<proteinExistence type="predicted"/>
<dbReference type="Proteomes" id="UP000012073">
    <property type="component" value="Unassembled WGS sequence"/>
</dbReference>
<accession>R7Q7B0</accession>
<protein>
    <submittedName>
        <fullName evidence="1">Uncharacterized protein</fullName>
    </submittedName>
</protein>
<gene>
    <name evidence="1" type="ORF">CHC_T00001943001</name>
</gene>
<dbReference type="RefSeq" id="XP_005713158.1">
    <property type="nucleotide sequence ID" value="XM_005713101.1"/>
</dbReference>